<dbReference type="OrthoDB" id="3651060at2"/>
<dbReference type="Pfam" id="PF01841">
    <property type="entry name" value="Transglut_core"/>
    <property type="match status" value="1"/>
</dbReference>
<organism evidence="4 5">
    <name type="scientific">Orlajensenia flava</name>
    <dbReference type="NCBI Taxonomy" id="2565934"/>
    <lineage>
        <taxon>Bacteria</taxon>
        <taxon>Bacillati</taxon>
        <taxon>Actinomycetota</taxon>
        <taxon>Actinomycetes</taxon>
        <taxon>Micrococcales</taxon>
        <taxon>Microbacteriaceae</taxon>
        <taxon>Orlajensenia</taxon>
    </lineage>
</organism>
<keyword evidence="5" id="KW-1185">Reference proteome</keyword>
<feature type="transmembrane region" description="Helical" evidence="2">
    <location>
        <begin position="12"/>
        <end position="31"/>
    </location>
</feature>
<dbReference type="InterPro" id="IPR002931">
    <property type="entry name" value="Transglutaminase-like"/>
</dbReference>
<feature type="compositionally biased region" description="Low complexity" evidence="1">
    <location>
        <begin position="565"/>
        <end position="585"/>
    </location>
</feature>
<evidence type="ECO:0000256" key="1">
    <source>
        <dbReference type="SAM" id="MobiDB-lite"/>
    </source>
</evidence>
<evidence type="ECO:0000313" key="4">
    <source>
        <dbReference type="EMBL" id="THG34946.1"/>
    </source>
</evidence>
<proteinExistence type="predicted"/>
<keyword evidence="2" id="KW-0812">Transmembrane</keyword>
<protein>
    <submittedName>
        <fullName evidence="4">Transglutaminase domain-containing protein</fullName>
    </submittedName>
</protein>
<feature type="transmembrane region" description="Helical" evidence="2">
    <location>
        <begin position="37"/>
        <end position="58"/>
    </location>
</feature>
<dbReference type="SMART" id="SM00460">
    <property type="entry name" value="TGc"/>
    <property type="match status" value="1"/>
</dbReference>
<dbReference type="PANTHER" id="PTHR42736">
    <property type="entry name" value="PROTEIN-GLUTAMINE GAMMA-GLUTAMYLTRANSFERASE"/>
    <property type="match status" value="1"/>
</dbReference>
<keyword evidence="2" id="KW-0472">Membrane</keyword>
<dbReference type="Proteomes" id="UP000307380">
    <property type="component" value="Unassembled WGS sequence"/>
</dbReference>
<dbReference type="InterPro" id="IPR021878">
    <property type="entry name" value="TgpA_N"/>
</dbReference>
<dbReference type="AlphaFoldDB" id="A0A4S4FYY9"/>
<dbReference type="PANTHER" id="PTHR42736:SF1">
    <property type="entry name" value="PROTEIN-GLUTAMINE GAMMA-GLUTAMYLTRANSFERASE"/>
    <property type="match status" value="1"/>
</dbReference>
<dbReference type="SUPFAM" id="SSF54001">
    <property type="entry name" value="Cysteine proteinases"/>
    <property type="match status" value="1"/>
</dbReference>
<feature type="transmembrane region" description="Helical" evidence="2">
    <location>
        <begin position="615"/>
        <end position="640"/>
    </location>
</feature>
<keyword evidence="2" id="KW-1133">Transmembrane helix</keyword>
<evidence type="ECO:0000313" key="5">
    <source>
        <dbReference type="Proteomes" id="UP000307380"/>
    </source>
</evidence>
<dbReference type="RefSeq" id="WP_136421873.1">
    <property type="nucleotide sequence ID" value="NZ_SSSN01000003.1"/>
</dbReference>
<gene>
    <name evidence="4" type="ORF">E6C70_02370</name>
</gene>
<comment type="caution">
    <text evidence="4">The sequence shown here is derived from an EMBL/GenBank/DDBJ whole genome shotgun (WGS) entry which is preliminary data.</text>
</comment>
<feature type="transmembrane region" description="Helical" evidence="2">
    <location>
        <begin position="153"/>
        <end position="172"/>
    </location>
</feature>
<dbReference type="Gene3D" id="3.10.620.30">
    <property type="match status" value="1"/>
</dbReference>
<dbReference type="InterPro" id="IPR038765">
    <property type="entry name" value="Papain-like_cys_pep_sf"/>
</dbReference>
<dbReference type="Pfam" id="PF11992">
    <property type="entry name" value="TgpA_N"/>
    <property type="match status" value="1"/>
</dbReference>
<accession>A0A4S4FYY9</accession>
<feature type="region of interest" description="Disordered" evidence="1">
    <location>
        <begin position="556"/>
        <end position="605"/>
    </location>
</feature>
<name>A0A4S4FYY9_9MICO</name>
<feature type="domain" description="Transglutaminase-like" evidence="3">
    <location>
        <begin position="489"/>
        <end position="559"/>
    </location>
</feature>
<dbReference type="InterPro" id="IPR052901">
    <property type="entry name" value="Bact_TGase-like"/>
</dbReference>
<feature type="transmembrane region" description="Helical" evidence="2">
    <location>
        <begin position="125"/>
        <end position="146"/>
    </location>
</feature>
<feature type="transmembrane region" description="Helical" evidence="2">
    <location>
        <begin position="218"/>
        <end position="240"/>
    </location>
</feature>
<sequence>MTARGIGREQIIDLGVLAVLAVLGVLGFETAYGGANFLAGAVLGILVGIGAAVGARLAGFGPLMTVLTGLVGYLLLGSVTMPAKAVLGVLPSLDTLAGLVVGPVFGWRDILTIQTPVEAPYYVGVVPYFAAWLTCFLGAWLVLAWLPRKRSPLRAAVILIGPVALYVSGILLGTREPVLAMLRGLVFAVVALGWLAWRARPASIASPDGARRLLVGRLIGVAAVIGGAVVVGLIGGVLTAPPAAARYVLRDEVVPPFQAVDFSSPLAAFRKYSKVMREDDIFTVEGLESGDRIRLASMDAYDGRLWNVAGPEETAGDDGGFEIVGATLPAPSLATEAGTRTADVTIDGYDDVWIPSVGYPRRLDLEDADSAKRAGDIRYNPDSGTAVLTSGVHKGNDIRIRAEMQRGYKPEDLEKVPVARVDLPAPEDVPDVLVSRAIEYAGDATTPIDRLTNIEKALKSRGFLSHGLASDAVASRAGHGADRMSELFTRSQMVGDEEQYASAMALMARHFGYPARVVMGFAPDVPKGARSVTVKGSDVTAWVEVAFDGVGWVPFNPTPEQTDVPQDQVPKPKSQPQPQVRQPPRNETADDELLSTVDIDKSNDKKKNPPFIVPGWVWITAGVLGIPLLILLVPMGIAALRKRRRRRQRELTGSADRRAAGAWSELTDRLDELGLQVPPVSSRTQVARSLAAQVAEQGLDTDEPETAARISTLARDVDRAVFDGDDSPPEAAEAPWKDVDVLVAAVYAAAGPVRRFVARYRVRSTRRADRRR</sequence>
<dbReference type="EMBL" id="SSSN01000003">
    <property type="protein sequence ID" value="THG34946.1"/>
    <property type="molecule type" value="Genomic_DNA"/>
</dbReference>
<evidence type="ECO:0000256" key="2">
    <source>
        <dbReference type="SAM" id="Phobius"/>
    </source>
</evidence>
<feature type="transmembrane region" description="Helical" evidence="2">
    <location>
        <begin position="178"/>
        <end position="197"/>
    </location>
</feature>
<evidence type="ECO:0000259" key="3">
    <source>
        <dbReference type="SMART" id="SM00460"/>
    </source>
</evidence>
<reference evidence="4 5" key="1">
    <citation type="submission" date="2019-04" db="EMBL/GenBank/DDBJ databases">
        <authorList>
            <person name="Jiang L."/>
        </authorList>
    </citation>
    <scope>NUCLEOTIDE SEQUENCE [LARGE SCALE GENOMIC DNA]</scope>
    <source>
        <strain evidence="4 5">YIM 131861</strain>
    </source>
</reference>